<dbReference type="AlphaFoldDB" id="A0A6C0K484"/>
<dbReference type="EMBL" id="MN740810">
    <property type="protein sequence ID" value="QHU12862.1"/>
    <property type="molecule type" value="Genomic_DNA"/>
</dbReference>
<protein>
    <submittedName>
        <fullName evidence="1">Uncharacterized protein</fullName>
    </submittedName>
</protein>
<reference evidence="1" key="1">
    <citation type="journal article" date="2020" name="Nature">
        <title>Giant virus diversity and host interactions through global metagenomics.</title>
        <authorList>
            <person name="Schulz F."/>
            <person name="Roux S."/>
            <person name="Paez-Espino D."/>
            <person name="Jungbluth S."/>
            <person name="Walsh D.A."/>
            <person name="Denef V.J."/>
            <person name="McMahon K.D."/>
            <person name="Konstantinidis K.T."/>
            <person name="Eloe-Fadrosh E.A."/>
            <person name="Kyrpides N.C."/>
            <person name="Woyke T."/>
        </authorList>
    </citation>
    <scope>NUCLEOTIDE SEQUENCE</scope>
    <source>
        <strain evidence="1">GVMAG-S-1101172-89</strain>
    </source>
</reference>
<accession>A0A6C0K484</accession>
<name>A0A6C0K484_9ZZZZ</name>
<evidence type="ECO:0000313" key="1">
    <source>
        <dbReference type="EMBL" id="QHU12862.1"/>
    </source>
</evidence>
<sequence length="247" mass="29725">MSTRKIRKSFTWAKKSCDSKYFKSLINILDEDKIPKNTGEFIRPGFTRKKKFCNKLKIKECMLDDFHSGDKYLQIILGRWMITSNCFTNCKNYFAMAMNKWSFFKNDVFIHHMLRNNFFYKKYNSLPLDPVFPIRIVLSNDFLIPEHRVKKTTNFIKEYGYDFFKGKAISGRILNLIMDKHPEITKEITKSHIISRELCLLNEENLYFYKVKHNDYKLYKPYVLISEKSLSEINEIYSDNKYTFEYL</sequence>
<proteinExistence type="predicted"/>
<organism evidence="1">
    <name type="scientific">viral metagenome</name>
    <dbReference type="NCBI Taxonomy" id="1070528"/>
    <lineage>
        <taxon>unclassified sequences</taxon>
        <taxon>metagenomes</taxon>
        <taxon>organismal metagenomes</taxon>
    </lineage>
</organism>